<keyword evidence="3" id="KW-0378">Hydrolase</keyword>
<comment type="caution">
    <text evidence="7">The sequence shown here is derived from an EMBL/GenBank/DDBJ whole genome shotgun (WGS) entry which is preliminary data.</text>
</comment>
<dbReference type="EMBL" id="BNDW01000004">
    <property type="protein sequence ID" value="GHI19621.1"/>
    <property type="molecule type" value="Genomic_DNA"/>
</dbReference>
<sequence>MHAGDVVPGLDGSGGGDGGVDAAGHGGEDAEGALGLSHSPTRVRGGGNRVAGTGVLGSMGSENRKKRGVGRRAVLLGGGAAVVGTAVLAREELARAWWRLPWMEKPRVDGELDYRAAAWTAAHQANSRRADRPDDYRIDRVVIHVVQGSYATALKVFKNPLHEAATHYVVGKDGRVAQMVRELDVAYHAGNRDMNERSIGIEHEGFVDRPQDFTKAMYEASARLTADICRRHGIPVDREHIIEHAEVEGTDHTDPGPHWDWDRYMELVRRERSRLPA</sequence>
<dbReference type="SMART" id="SM00644">
    <property type="entry name" value="Ami_2"/>
    <property type="match status" value="1"/>
</dbReference>
<feature type="domain" description="N-acetylmuramoyl-L-alanine amidase" evidence="6">
    <location>
        <begin position="127"/>
        <end position="256"/>
    </location>
</feature>
<evidence type="ECO:0000313" key="8">
    <source>
        <dbReference type="Proteomes" id="UP001052739"/>
    </source>
</evidence>
<organism evidence="7 8">
    <name type="scientific">Streptomyces hydrogenans</name>
    <dbReference type="NCBI Taxonomy" id="1873719"/>
    <lineage>
        <taxon>Bacteria</taxon>
        <taxon>Bacillati</taxon>
        <taxon>Actinomycetota</taxon>
        <taxon>Actinomycetes</taxon>
        <taxon>Kitasatosporales</taxon>
        <taxon>Streptomycetaceae</taxon>
        <taxon>Streptomyces</taxon>
    </lineage>
</organism>
<evidence type="ECO:0000259" key="6">
    <source>
        <dbReference type="SMART" id="SM00644"/>
    </source>
</evidence>
<feature type="compositionally biased region" description="Gly residues" evidence="5">
    <location>
        <begin position="11"/>
        <end position="25"/>
    </location>
</feature>
<evidence type="ECO:0000256" key="5">
    <source>
        <dbReference type="SAM" id="MobiDB-lite"/>
    </source>
</evidence>
<protein>
    <recommendedName>
        <fullName evidence="2">N-acetylmuramoyl-L-alanine amidase</fullName>
        <ecNumber evidence="2">3.5.1.28</ecNumber>
    </recommendedName>
</protein>
<feature type="compositionally biased region" description="Gly residues" evidence="5">
    <location>
        <begin position="44"/>
        <end position="57"/>
    </location>
</feature>
<evidence type="ECO:0000313" key="7">
    <source>
        <dbReference type="EMBL" id="GHI19621.1"/>
    </source>
</evidence>
<dbReference type="CDD" id="cd06583">
    <property type="entry name" value="PGRP"/>
    <property type="match status" value="1"/>
</dbReference>
<dbReference type="EC" id="3.5.1.28" evidence="2"/>
<comment type="catalytic activity">
    <reaction evidence="1">
        <text>Hydrolyzes the link between N-acetylmuramoyl residues and L-amino acid residues in certain cell-wall glycopeptides.</text>
        <dbReference type="EC" id="3.5.1.28"/>
    </reaction>
</comment>
<proteinExistence type="predicted"/>
<dbReference type="PANTHER" id="PTHR30417">
    <property type="entry name" value="N-ACETYLMURAMOYL-L-ALANINE AMIDASE AMID"/>
    <property type="match status" value="1"/>
</dbReference>
<dbReference type="InterPro" id="IPR051206">
    <property type="entry name" value="NAMLAA_amidase_2"/>
</dbReference>
<dbReference type="InterPro" id="IPR002502">
    <property type="entry name" value="Amidase_domain"/>
</dbReference>
<evidence type="ECO:0000256" key="3">
    <source>
        <dbReference type="ARBA" id="ARBA00022801"/>
    </source>
</evidence>
<keyword evidence="4" id="KW-0961">Cell wall biogenesis/degradation</keyword>
<feature type="region of interest" description="Disordered" evidence="5">
    <location>
        <begin position="1"/>
        <end position="63"/>
    </location>
</feature>
<reference evidence="7" key="1">
    <citation type="submission" date="2024-05" db="EMBL/GenBank/DDBJ databases">
        <title>Whole genome shotgun sequence of Streptomyces hydrogenans NBRC 13475.</title>
        <authorList>
            <person name="Komaki H."/>
            <person name="Tamura T."/>
        </authorList>
    </citation>
    <scope>NUCLEOTIDE SEQUENCE</scope>
    <source>
        <strain evidence="7">NBRC 13475</strain>
    </source>
</reference>
<dbReference type="InterPro" id="IPR036505">
    <property type="entry name" value="Amidase/PGRP_sf"/>
</dbReference>
<name>A0ABQ3P3M1_9ACTN</name>
<dbReference type="PANTHER" id="PTHR30417:SF1">
    <property type="entry name" value="N-ACETYLMURAMOYL-L-ALANINE AMIDASE AMID"/>
    <property type="match status" value="1"/>
</dbReference>
<gene>
    <name evidence="7" type="ORF">Shyd_09920</name>
</gene>
<dbReference type="Gene3D" id="3.40.80.10">
    <property type="entry name" value="Peptidoglycan recognition protein-like"/>
    <property type="match status" value="1"/>
</dbReference>
<dbReference type="Proteomes" id="UP001052739">
    <property type="component" value="Unassembled WGS sequence"/>
</dbReference>
<dbReference type="Pfam" id="PF01510">
    <property type="entry name" value="Amidase_2"/>
    <property type="match status" value="1"/>
</dbReference>
<dbReference type="SUPFAM" id="SSF55846">
    <property type="entry name" value="N-acetylmuramoyl-L-alanine amidase-like"/>
    <property type="match status" value="1"/>
</dbReference>
<feature type="compositionally biased region" description="Low complexity" evidence="5">
    <location>
        <begin position="1"/>
        <end position="10"/>
    </location>
</feature>
<evidence type="ECO:0000256" key="1">
    <source>
        <dbReference type="ARBA" id="ARBA00001561"/>
    </source>
</evidence>
<evidence type="ECO:0000256" key="4">
    <source>
        <dbReference type="ARBA" id="ARBA00023316"/>
    </source>
</evidence>
<evidence type="ECO:0000256" key="2">
    <source>
        <dbReference type="ARBA" id="ARBA00011901"/>
    </source>
</evidence>
<accession>A0ABQ3P3M1</accession>
<keyword evidence="8" id="KW-1185">Reference proteome</keyword>